<keyword evidence="9" id="KW-0325">Glycoprotein</keyword>
<comment type="similarity">
    <text evidence="2 12">Belongs to the peptidase A1 family.</text>
</comment>
<keyword evidence="5 13" id="KW-0732">Signal</keyword>
<evidence type="ECO:0000256" key="3">
    <source>
        <dbReference type="ARBA" id="ARBA00022525"/>
    </source>
</evidence>
<evidence type="ECO:0000256" key="13">
    <source>
        <dbReference type="SAM" id="SignalP"/>
    </source>
</evidence>
<keyword evidence="3" id="KW-0964">Secreted</keyword>
<dbReference type="GO" id="GO:0005764">
    <property type="term" value="C:lysosome"/>
    <property type="evidence" value="ECO:0007669"/>
    <property type="project" value="TreeGrafter"/>
</dbReference>
<dbReference type="InterPro" id="IPR001969">
    <property type="entry name" value="Aspartic_peptidase_AS"/>
</dbReference>
<evidence type="ECO:0000256" key="2">
    <source>
        <dbReference type="ARBA" id="ARBA00007447"/>
    </source>
</evidence>
<feature type="disulfide bond" evidence="11">
    <location>
        <begin position="104"/>
        <end position="150"/>
    </location>
</feature>
<dbReference type="GO" id="GO:0004190">
    <property type="term" value="F:aspartic-type endopeptidase activity"/>
    <property type="evidence" value="ECO:0007669"/>
    <property type="project" value="UniProtKB-KW"/>
</dbReference>
<dbReference type="GO" id="GO:0006508">
    <property type="term" value="P:proteolysis"/>
    <property type="evidence" value="ECO:0007669"/>
    <property type="project" value="UniProtKB-KW"/>
</dbReference>
<feature type="chain" id="PRO_5002077781" evidence="13">
    <location>
        <begin position="17"/>
        <end position="434"/>
    </location>
</feature>
<dbReference type="EMBL" id="JPKZ01002949">
    <property type="protein sequence ID" value="KHN74210.1"/>
    <property type="molecule type" value="Genomic_DNA"/>
</dbReference>
<keyword evidence="16" id="KW-1185">Reference proteome</keyword>
<evidence type="ECO:0000256" key="1">
    <source>
        <dbReference type="ARBA" id="ARBA00004613"/>
    </source>
</evidence>
<dbReference type="STRING" id="6265.A0A0B2UZD5"/>
<evidence type="ECO:0000259" key="14">
    <source>
        <dbReference type="PROSITE" id="PS51767"/>
    </source>
</evidence>
<proteinExistence type="inferred from homology"/>
<dbReference type="Gene3D" id="2.40.70.10">
    <property type="entry name" value="Acid Proteases"/>
    <property type="match status" value="2"/>
</dbReference>
<comment type="subcellular location">
    <subcellularLocation>
        <location evidence="1">Secreted</location>
    </subcellularLocation>
</comment>
<evidence type="ECO:0000256" key="6">
    <source>
        <dbReference type="ARBA" id="ARBA00022750"/>
    </source>
</evidence>
<dbReference type="Proteomes" id="UP000031036">
    <property type="component" value="Unassembled WGS sequence"/>
</dbReference>
<dbReference type="PRINTS" id="PR00792">
    <property type="entry name" value="PEPSIN"/>
</dbReference>
<accession>A0A0B2UZD5</accession>
<dbReference type="CDD" id="cd05471">
    <property type="entry name" value="pepsin_like"/>
    <property type="match status" value="1"/>
</dbReference>
<dbReference type="PANTHER" id="PTHR47966:SF45">
    <property type="entry name" value="PEPTIDASE A1 DOMAIN-CONTAINING PROTEIN"/>
    <property type="match status" value="1"/>
</dbReference>
<dbReference type="Pfam" id="PF00026">
    <property type="entry name" value="Asp"/>
    <property type="match status" value="1"/>
</dbReference>
<evidence type="ECO:0000313" key="15">
    <source>
        <dbReference type="EMBL" id="KHN74210.1"/>
    </source>
</evidence>
<evidence type="ECO:0000256" key="9">
    <source>
        <dbReference type="ARBA" id="ARBA00023180"/>
    </source>
</evidence>
<dbReference type="InterPro" id="IPR034164">
    <property type="entry name" value="Pepsin-like_dom"/>
</dbReference>
<gene>
    <name evidence="15" type="primary">asp-6</name>
    <name evidence="15" type="ORF">Tcan_18096</name>
</gene>
<evidence type="ECO:0000256" key="12">
    <source>
        <dbReference type="RuleBase" id="RU000454"/>
    </source>
</evidence>
<reference evidence="15 16" key="1">
    <citation type="submission" date="2014-11" db="EMBL/GenBank/DDBJ databases">
        <title>Genetic blueprint of the zoonotic pathogen Toxocara canis.</title>
        <authorList>
            <person name="Zhu X.-Q."/>
            <person name="Korhonen P.K."/>
            <person name="Cai H."/>
            <person name="Young N.D."/>
            <person name="Nejsum P."/>
            <person name="von Samson-Himmelstjerna G."/>
            <person name="Boag P.R."/>
            <person name="Tan P."/>
            <person name="Li Q."/>
            <person name="Min J."/>
            <person name="Yang Y."/>
            <person name="Wang X."/>
            <person name="Fang X."/>
            <person name="Hall R.S."/>
            <person name="Hofmann A."/>
            <person name="Sternberg P.W."/>
            <person name="Jex A.R."/>
            <person name="Gasser R.B."/>
        </authorList>
    </citation>
    <scope>NUCLEOTIDE SEQUENCE [LARGE SCALE GENOMIC DNA]</scope>
    <source>
        <strain evidence="15">PN_DK_2014</strain>
    </source>
</reference>
<dbReference type="OMA" id="VGQKRIG"/>
<dbReference type="InterPro" id="IPR033121">
    <property type="entry name" value="PEPTIDASE_A1"/>
</dbReference>
<evidence type="ECO:0000256" key="4">
    <source>
        <dbReference type="ARBA" id="ARBA00022670"/>
    </source>
</evidence>
<evidence type="ECO:0000256" key="8">
    <source>
        <dbReference type="ARBA" id="ARBA00023157"/>
    </source>
</evidence>
<dbReference type="PANTHER" id="PTHR47966">
    <property type="entry name" value="BETA-SITE APP-CLEAVING ENZYME, ISOFORM A-RELATED"/>
    <property type="match status" value="1"/>
</dbReference>
<keyword evidence="4 12" id="KW-0645">Protease</keyword>
<keyword evidence="6 12" id="KW-0064">Aspartyl protease</keyword>
<evidence type="ECO:0000256" key="5">
    <source>
        <dbReference type="ARBA" id="ARBA00022729"/>
    </source>
</evidence>
<keyword evidence="7 12" id="KW-0378">Hydrolase</keyword>
<dbReference type="GO" id="GO:0005576">
    <property type="term" value="C:extracellular region"/>
    <property type="evidence" value="ECO:0007669"/>
    <property type="project" value="UniProtKB-SubCell"/>
</dbReference>
<evidence type="ECO:0000256" key="10">
    <source>
        <dbReference type="PIRSR" id="PIRSR601461-1"/>
    </source>
</evidence>
<dbReference type="InterPro" id="IPR001461">
    <property type="entry name" value="Aspartic_peptidase_A1"/>
</dbReference>
<evidence type="ECO:0000256" key="11">
    <source>
        <dbReference type="PIRSR" id="PIRSR601461-2"/>
    </source>
</evidence>
<evidence type="ECO:0000313" key="16">
    <source>
        <dbReference type="Proteomes" id="UP000031036"/>
    </source>
</evidence>
<feature type="active site" evidence="10">
    <location>
        <position position="91"/>
    </location>
</feature>
<evidence type="ECO:0000256" key="7">
    <source>
        <dbReference type="ARBA" id="ARBA00022801"/>
    </source>
</evidence>
<dbReference type="AlphaFoldDB" id="A0A0B2UZD5"/>
<sequence>MTRLFALLLTLTVCSSALVHRIGLTRIESKRTKMIRSGMWEEYVREREVRRTLYNIMEKRTSQIVNDYDDMEYLGNITIGTPQQEFLVVLDTGSANLWVPDSSCDRAQPSRCSADCASYKWMCRFLCPQECCTGYEMNAAQFARAASPVCAPKNKFDSSKSTTYQLDGRKWHLQYGSGSSSGFLGIDTVRFGGIGTDQLVVPYTTFGQATVMDKTFSHSPIDGILGLAFPSLAVENVLPPLNNAIRQGLLDEPIFTVWLEHRGAQKGVFGGVFTYGAFDTEHCGGVIAHEPLSSATYWQFRMRSIGAAHYESTGFGYQVISDTGTSFIGGPKSITDSIANALGAKFDYTNQLYLIKCDGHLDNIRISIGDHKYEIRPRNYIVELGNGQCALGMFPMGGAGWGPQWILGDPFIREFCQVHDFEKQRIGFAPSKQP</sequence>
<feature type="domain" description="Peptidase A1" evidence="14">
    <location>
        <begin position="73"/>
        <end position="429"/>
    </location>
</feature>
<feature type="active site" evidence="10">
    <location>
        <position position="322"/>
    </location>
</feature>
<dbReference type="InterPro" id="IPR021109">
    <property type="entry name" value="Peptidase_aspartic_dom_sf"/>
</dbReference>
<dbReference type="SUPFAM" id="SSF50630">
    <property type="entry name" value="Acid proteases"/>
    <property type="match status" value="1"/>
</dbReference>
<organism evidence="15 16">
    <name type="scientific">Toxocara canis</name>
    <name type="common">Canine roundworm</name>
    <dbReference type="NCBI Taxonomy" id="6265"/>
    <lineage>
        <taxon>Eukaryota</taxon>
        <taxon>Metazoa</taxon>
        <taxon>Ecdysozoa</taxon>
        <taxon>Nematoda</taxon>
        <taxon>Chromadorea</taxon>
        <taxon>Rhabditida</taxon>
        <taxon>Spirurina</taxon>
        <taxon>Ascaridomorpha</taxon>
        <taxon>Ascaridoidea</taxon>
        <taxon>Toxocaridae</taxon>
        <taxon>Toxocara</taxon>
    </lineage>
</organism>
<keyword evidence="8 11" id="KW-1015">Disulfide bond</keyword>
<dbReference type="PROSITE" id="PS51767">
    <property type="entry name" value="PEPTIDASE_A1"/>
    <property type="match status" value="1"/>
</dbReference>
<dbReference type="OrthoDB" id="5839471at2759"/>
<comment type="caution">
    <text evidence="15">The sequence shown here is derived from an EMBL/GenBank/DDBJ whole genome shotgun (WGS) entry which is preliminary data.</text>
</comment>
<feature type="disulfide bond" evidence="11">
    <location>
        <begin position="357"/>
        <end position="389"/>
    </location>
</feature>
<protein>
    <submittedName>
        <fullName evidence="15">Aspartic protease 6</fullName>
    </submittedName>
</protein>
<feature type="signal peptide" evidence="13">
    <location>
        <begin position="1"/>
        <end position="16"/>
    </location>
</feature>
<name>A0A0B2UZD5_TOXCA</name>
<dbReference type="PROSITE" id="PS00141">
    <property type="entry name" value="ASP_PROTEASE"/>
    <property type="match status" value="1"/>
</dbReference>
<dbReference type="FunFam" id="2.40.70.10:FF:000058">
    <property type="entry name" value="ASpartyl Protease"/>
    <property type="match status" value="1"/>
</dbReference>